<evidence type="ECO:0000259" key="16">
    <source>
        <dbReference type="Pfam" id="PF17432"/>
    </source>
</evidence>
<dbReference type="FunFam" id="2.60.40.1840:FF:000001">
    <property type="entry name" value="Aminopeptidase N"/>
    <property type="match status" value="1"/>
</dbReference>
<dbReference type="Pfam" id="PF17432">
    <property type="entry name" value="DUF3458_C"/>
    <property type="match status" value="1"/>
</dbReference>
<dbReference type="GO" id="GO:0006508">
    <property type="term" value="P:proteolysis"/>
    <property type="evidence" value="ECO:0007669"/>
    <property type="project" value="UniProtKB-KW"/>
</dbReference>
<dbReference type="EC" id="3.4.11.2" evidence="4"/>
<dbReference type="Pfam" id="PF11940">
    <property type="entry name" value="DUF3458"/>
    <property type="match status" value="1"/>
</dbReference>
<dbReference type="CDD" id="cd09600">
    <property type="entry name" value="M1_APN"/>
    <property type="match status" value="1"/>
</dbReference>
<dbReference type="InterPro" id="IPR024601">
    <property type="entry name" value="Peptidase_M1_pepN_C"/>
</dbReference>
<dbReference type="GO" id="GO:0008270">
    <property type="term" value="F:zinc ion binding"/>
    <property type="evidence" value="ECO:0007669"/>
    <property type="project" value="InterPro"/>
</dbReference>
<dbReference type="PRINTS" id="PR00756">
    <property type="entry name" value="ALADIPTASE"/>
</dbReference>
<comment type="catalytic activity">
    <reaction evidence="1">
        <text>Release of an N-terminal amino acid, Xaa-|-Yaa- from a peptide, amide or arylamide. Xaa is preferably Ala, but may be most amino acids including Pro (slow action). When a terminal hydrophobic residue is followed by a prolyl residue, the two may be released as an intact Xaa-Pro dipeptide.</text>
        <dbReference type="EC" id="3.4.11.2"/>
    </reaction>
</comment>
<keyword evidence="19" id="KW-1185">Reference proteome</keyword>
<keyword evidence="10" id="KW-0862">Zinc</keyword>
<evidence type="ECO:0000256" key="1">
    <source>
        <dbReference type="ARBA" id="ARBA00000098"/>
    </source>
</evidence>
<comment type="similarity">
    <text evidence="3">Belongs to the peptidase M1 family.</text>
</comment>
<dbReference type="Pfam" id="PF17900">
    <property type="entry name" value="Peptidase_M1_N"/>
    <property type="match status" value="1"/>
</dbReference>
<dbReference type="InterPro" id="IPR027268">
    <property type="entry name" value="Peptidase_M4/M1_CTD_sf"/>
</dbReference>
<evidence type="ECO:0000259" key="14">
    <source>
        <dbReference type="Pfam" id="PF01433"/>
    </source>
</evidence>
<feature type="domain" description="Aminopeptidase N-like N-terminal" evidence="17">
    <location>
        <begin position="44"/>
        <end position="210"/>
    </location>
</feature>
<keyword evidence="9" id="KW-0378">Hydrolase</keyword>
<evidence type="ECO:0000256" key="4">
    <source>
        <dbReference type="ARBA" id="ARBA00012564"/>
    </source>
</evidence>
<feature type="domain" description="Peptidase M1 alanyl aminopeptidase C-terminal" evidence="16">
    <location>
        <begin position="568"/>
        <end position="890"/>
    </location>
</feature>
<dbReference type="InterPro" id="IPR012779">
    <property type="entry name" value="Peptidase_M1_pepN"/>
</dbReference>
<dbReference type="InterPro" id="IPR038438">
    <property type="entry name" value="PepN_Ig-like_sf"/>
</dbReference>
<evidence type="ECO:0000256" key="12">
    <source>
        <dbReference type="ARBA" id="ARBA00029840"/>
    </source>
</evidence>
<protein>
    <recommendedName>
        <fullName evidence="5">Aminopeptidase N</fullName>
        <ecNumber evidence="4">3.4.11.2</ecNumber>
    </recommendedName>
    <alternativeName>
        <fullName evidence="12">Alpha-aminoacylpeptide hydrolase</fullName>
    </alternativeName>
</protein>
<dbReference type="Gene3D" id="2.60.40.1840">
    <property type="match status" value="1"/>
</dbReference>
<dbReference type="Proteomes" id="UP000199608">
    <property type="component" value="Unassembled WGS sequence"/>
</dbReference>
<keyword evidence="11" id="KW-0482">Metalloprotease</keyword>
<evidence type="ECO:0000256" key="7">
    <source>
        <dbReference type="ARBA" id="ARBA00022670"/>
    </source>
</evidence>
<dbReference type="FunFam" id="3.30.2010.30:FF:000002">
    <property type="entry name" value="Putative aminopeptidase N"/>
    <property type="match status" value="1"/>
</dbReference>
<evidence type="ECO:0000256" key="2">
    <source>
        <dbReference type="ARBA" id="ARBA00001947"/>
    </source>
</evidence>
<gene>
    <name evidence="18" type="ORF">SAMN04487931_103244</name>
</gene>
<dbReference type="Gene3D" id="1.10.390.10">
    <property type="entry name" value="Neutral Protease Domain 2"/>
    <property type="match status" value="1"/>
</dbReference>
<dbReference type="InterPro" id="IPR042097">
    <property type="entry name" value="Aminopeptidase_N-like_N_sf"/>
</dbReference>
<evidence type="ECO:0000259" key="17">
    <source>
        <dbReference type="Pfam" id="PF17900"/>
    </source>
</evidence>
<comment type="cofactor">
    <cofactor evidence="2">
        <name>Zn(2+)</name>
        <dbReference type="ChEBI" id="CHEBI:29105"/>
    </cofactor>
</comment>
<dbReference type="SUPFAM" id="SSF63737">
    <property type="entry name" value="Leukotriene A4 hydrolase N-terminal domain"/>
    <property type="match status" value="1"/>
</dbReference>
<dbReference type="AlphaFoldDB" id="A0A1H2ENK2"/>
<dbReference type="FunFam" id="2.60.40.1730:FF:000005">
    <property type="entry name" value="Aminopeptidase N"/>
    <property type="match status" value="1"/>
</dbReference>
<keyword evidence="7" id="KW-0645">Protease</keyword>
<dbReference type="InterPro" id="IPR014782">
    <property type="entry name" value="Peptidase_M1_dom"/>
</dbReference>
<evidence type="ECO:0000313" key="19">
    <source>
        <dbReference type="Proteomes" id="UP000199608"/>
    </source>
</evidence>
<dbReference type="InterPro" id="IPR035414">
    <property type="entry name" value="Peptidase_M1_pepN_Ig-like"/>
</dbReference>
<dbReference type="GO" id="GO:0008237">
    <property type="term" value="F:metallopeptidase activity"/>
    <property type="evidence" value="ECO:0007669"/>
    <property type="project" value="UniProtKB-KW"/>
</dbReference>
<dbReference type="SUPFAM" id="SSF55486">
    <property type="entry name" value="Metalloproteases ('zincins'), catalytic domain"/>
    <property type="match status" value="1"/>
</dbReference>
<keyword evidence="6 18" id="KW-0031">Aminopeptidase</keyword>
<evidence type="ECO:0000256" key="3">
    <source>
        <dbReference type="ARBA" id="ARBA00010136"/>
    </source>
</evidence>
<dbReference type="PANTHER" id="PTHR46322">
    <property type="entry name" value="PUROMYCIN-SENSITIVE AMINOPEPTIDASE"/>
    <property type="match status" value="1"/>
</dbReference>
<evidence type="ECO:0000256" key="9">
    <source>
        <dbReference type="ARBA" id="ARBA00022801"/>
    </source>
</evidence>
<evidence type="ECO:0000256" key="13">
    <source>
        <dbReference type="ARBA" id="ARBA00059739"/>
    </source>
</evidence>
<evidence type="ECO:0000256" key="11">
    <source>
        <dbReference type="ARBA" id="ARBA00023049"/>
    </source>
</evidence>
<dbReference type="InterPro" id="IPR045357">
    <property type="entry name" value="Aminopeptidase_N-like_N"/>
</dbReference>
<reference evidence="19" key="1">
    <citation type="submission" date="2016-10" db="EMBL/GenBank/DDBJ databases">
        <authorList>
            <person name="Varghese N."/>
            <person name="Submissions S."/>
        </authorList>
    </citation>
    <scope>NUCLEOTIDE SEQUENCE [LARGE SCALE GENOMIC DNA]</scope>
    <source>
        <strain evidence="19">DSM 3384</strain>
    </source>
</reference>
<evidence type="ECO:0000256" key="8">
    <source>
        <dbReference type="ARBA" id="ARBA00022723"/>
    </source>
</evidence>
<accession>A0A1H2ENK2</accession>
<evidence type="ECO:0000313" key="18">
    <source>
        <dbReference type="EMBL" id="SDT96533.1"/>
    </source>
</evidence>
<dbReference type="Gene3D" id="3.30.2010.30">
    <property type="match status" value="1"/>
</dbReference>
<comment type="function">
    <text evidence="13">Aminopeptidase N is involved in the degradation of intracellular peptides generated by protein breakdown during normal growth as well as in response to nutrient starvation.</text>
</comment>
<dbReference type="Gene3D" id="1.25.50.10">
    <property type="entry name" value="Peptidase M1, alanyl aminopeptidase, C-terminal domain"/>
    <property type="match status" value="1"/>
</dbReference>
<dbReference type="NCBIfam" id="TIGR02414">
    <property type="entry name" value="pepN_proteo"/>
    <property type="match status" value="1"/>
</dbReference>
<dbReference type="Pfam" id="PF01433">
    <property type="entry name" value="Peptidase_M1"/>
    <property type="match status" value="1"/>
</dbReference>
<organism evidence="18 19">
    <name type="scientific">Desulfobacula phenolica</name>
    <dbReference type="NCBI Taxonomy" id="90732"/>
    <lineage>
        <taxon>Bacteria</taxon>
        <taxon>Pseudomonadati</taxon>
        <taxon>Thermodesulfobacteriota</taxon>
        <taxon>Desulfobacteria</taxon>
        <taxon>Desulfobacterales</taxon>
        <taxon>Desulfobacteraceae</taxon>
        <taxon>Desulfobacula</taxon>
    </lineage>
</organism>
<evidence type="ECO:0000256" key="6">
    <source>
        <dbReference type="ARBA" id="ARBA00022438"/>
    </source>
</evidence>
<name>A0A1H2ENK2_9BACT</name>
<dbReference type="EMBL" id="FNLL01000003">
    <property type="protein sequence ID" value="SDT96533.1"/>
    <property type="molecule type" value="Genomic_DNA"/>
</dbReference>
<keyword evidence="8" id="KW-0479">Metal-binding</keyword>
<dbReference type="InterPro" id="IPR037144">
    <property type="entry name" value="Peptidase_M1_pepN_C_sf"/>
</dbReference>
<evidence type="ECO:0000256" key="5">
    <source>
        <dbReference type="ARBA" id="ARBA00015611"/>
    </source>
</evidence>
<dbReference type="PANTHER" id="PTHR46322:SF1">
    <property type="entry name" value="PUROMYCIN-SENSITIVE AMINOPEPTIDASE"/>
    <property type="match status" value="1"/>
</dbReference>
<evidence type="ECO:0000259" key="15">
    <source>
        <dbReference type="Pfam" id="PF11940"/>
    </source>
</evidence>
<evidence type="ECO:0000256" key="10">
    <source>
        <dbReference type="ARBA" id="ARBA00022833"/>
    </source>
</evidence>
<dbReference type="InterPro" id="IPR001930">
    <property type="entry name" value="Peptidase_M1"/>
</dbReference>
<sequence>MIRIEKSTIENFNLGFYGFIMEEPKTIYLKDYKPAEFIVDRVDLTFNIKDNQTKVTSILNIHKNFDIADKNTSLVFDKGDFEISSVIANGMLLLPEEYESGDGYFKLARTPDIFDLEIISILKPEENTSLEGLYKSGDIFCTQCEAQGFRKITPFPDRPDIMAVYSCTIIADKTKYPVLLSNGNLVDSGDLDNNRHFVRWEDPFKKPSYLFALVAGDLEHIHDQFTTKSGRNVDLKIYSERENIDKCYHAMKSLKQAMEWDEKRFGLEYDLDLYQIVAINDFNAGAMENKGLNIFNSKYVLANPETATDEDFLNIQGVIGHEYFHNWTGNRVTLKNWFQLSLKEGLTVFRDQEFSSDLNSRGVKRISCVRNLRGSQFPEDAGPMTHPVRPESYIKMDNFYTMTVYEKGSELIRMIHQLLGEKKFRKAIDLYFEKFDGMAVTIEDFIGVMEEAGGLDLNQFKLWYFQSGTPTVNVERSYNPDLKQLAITFEQHIAPDRNQSKKKPLHIPVKFAIIDNKGNDITPESKSLLELTSGRQTFVFDNIPENSLPSLFRQFSAPVKIKTDFTNEELAFLMANDPDEFNRWDAAQTLFVNELKRIITAIQADKELSVSPNLIQAFKKALLNQHTDHAFLAKELSLPMETEIKNHFDPVDVHAIHKGRLFLKQQIAKQLKQHFIDVIDCCTKSDPLSLSHGAMADRSLKNLSLSYLGCLKETDTTQLVLRHYETAKNMTDEIAAFKILSEIHPDIKQIAVKNFYSKWQHNKLVLDKWFAVQAGSSLPNTLNIVKSLIKHPDFSIKNPNKVRSLIYMFAMQNHINFHQKNGDGYRFIADQIIALDKINHQIAARLSSCFNQMKKYDNARKIIIKKELERILCVPTLSKNVYEIVSRALE</sequence>
<feature type="domain" description="Peptidase M1 membrane alanine aminopeptidase" evidence="14">
    <location>
        <begin position="250"/>
        <end position="460"/>
    </location>
</feature>
<proteinExistence type="inferred from homology"/>
<feature type="domain" description="Peptidase M1 alanyl aminopeptidase Ig-like fold" evidence="15">
    <location>
        <begin position="468"/>
        <end position="563"/>
    </location>
</feature>
<dbReference type="GO" id="GO:0016285">
    <property type="term" value="F:alanyl aminopeptidase activity"/>
    <property type="evidence" value="ECO:0007669"/>
    <property type="project" value="UniProtKB-EC"/>
</dbReference>
<dbReference type="Gene3D" id="2.60.40.1730">
    <property type="entry name" value="tricorn interacting facor f3 domain"/>
    <property type="match status" value="1"/>
</dbReference>